<dbReference type="PANTHER" id="PTHR11757">
    <property type="entry name" value="PROTEASE FAMILY S9A OLIGOPEPTIDASE"/>
    <property type="match status" value="1"/>
</dbReference>
<dbReference type="InterPro" id="IPR002470">
    <property type="entry name" value="Peptidase_S9A"/>
</dbReference>
<dbReference type="Proteomes" id="UP000515908">
    <property type="component" value="Chromosome 16"/>
</dbReference>
<dbReference type="GO" id="GO:0006508">
    <property type="term" value="P:proteolysis"/>
    <property type="evidence" value="ECO:0007669"/>
    <property type="project" value="UniProtKB-KW"/>
</dbReference>
<organism evidence="6 7">
    <name type="scientific">Angomonas deanei</name>
    <dbReference type="NCBI Taxonomy" id="59799"/>
    <lineage>
        <taxon>Eukaryota</taxon>
        <taxon>Discoba</taxon>
        <taxon>Euglenozoa</taxon>
        <taxon>Kinetoplastea</taxon>
        <taxon>Metakinetoplastina</taxon>
        <taxon>Trypanosomatida</taxon>
        <taxon>Trypanosomatidae</taxon>
        <taxon>Strigomonadinae</taxon>
        <taxon>Angomonas</taxon>
    </lineage>
</organism>
<evidence type="ECO:0000256" key="4">
    <source>
        <dbReference type="SAM" id="MobiDB-lite"/>
    </source>
</evidence>
<protein>
    <recommendedName>
        <fullName evidence="3">Prolyl endopeptidase</fullName>
        <ecNumber evidence="3">3.4.21.-</ecNumber>
    </recommendedName>
</protein>
<evidence type="ECO:0000256" key="3">
    <source>
        <dbReference type="RuleBase" id="RU368024"/>
    </source>
</evidence>
<evidence type="ECO:0000259" key="5">
    <source>
        <dbReference type="Pfam" id="PF00326"/>
    </source>
</evidence>
<dbReference type="EMBL" id="LR877160">
    <property type="protein sequence ID" value="CAD2220100.1"/>
    <property type="molecule type" value="Genomic_DNA"/>
</dbReference>
<dbReference type="PRINTS" id="PR00862">
    <property type="entry name" value="PROLIGOPTASE"/>
</dbReference>
<keyword evidence="3" id="KW-0720">Serine protease</keyword>
<proteinExistence type="inferred from homology"/>
<dbReference type="AlphaFoldDB" id="A0A7G2CJS1"/>
<feature type="compositionally biased region" description="Basic and acidic residues" evidence="4">
    <location>
        <begin position="448"/>
        <end position="457"/>
    </location>
</feature>
<comment type="similarity">
    <text evidence="1 3">Belongs to the peptidase S9A family.</text>
</comment>
<dbReference type="GO" id="GO:0004252">
    <property type="term" value="F:serine-type endopeptidase activity"/>
    <property type="evidence" value="ECO:0007669"/>
    <property type="project" value="UniProtKB-UniRule"/>
</dbReference>
<dbReference type="SUPFAM" id="SSF53474">
    <property type="entry name" value="alpha/beta-Hydrolases"/>
    <property type="match status" value="1"/>
</dbReference>
<dbReference type="OrthoDB" id="248387at2759"/>
<keyword evidence="3" id="KW-0378">Hydrolase</keyword>
<feature type="region of interest" description="Disordered" evidence="4">
    <location>
        <begin position="426"/>
        <end position="457"/>
    </location>
</feature>
<dbReference type="EC" id="3.4.21.-" evidence="3"/>
<keyword evidence="7" id="KW-1185">Reference proteome</keyword>
<comment type="function">
    <text evidence="2">Serine peptidase whose precise substrate specificity remains unclear. Does not cleave peptides after a arginine or lysine residue. Regulates trans-Golgi network morphology and sorting by regulating the membrane binding of the AP-1 complex. May play a role in the regulation of synaptic vesicle exocytosis.</text>
</comment>
<keyword evidence="3" id="KW-0645">Protease</keyword>
<dbReference type="VEuPathDB" id="TriTrypDB:ADEAN_000761500"/>
<accession>A0A7G2CJS1</accession>
<gene>
    <name evidence="6" type="ORF">ADEAN_000761500</name>
</gene>
<dbReference type="InterPro" id="IPR029058">
    <property type="entry name" value="AB_hydrolase_fold"/>
</dbReference>
<evidence type="ECO:0000313" key="7">
    <source>
        <dbReference type="Proteomes" id="UP000515908"/>
    </source>
</evidence>
<dbReference type="PANTHER" id="PTHR11757:SF20">
    <property type="entry name" value="B PROTEIN, PUTATIVE-RELATED"/>
    <property type="match status" value="1"/>
</dbReference>
<name>A0A7G2CJS1_9TRYP</name>
<dbReference type="Gene3D" id="3.40.50.1820">
    <property type="entry name" value="alpha/beta hydrolase"/>
    <property type="match status" value="1"/>
</dbReference>
<evidence type="ECO:0000313" key="6">
    <source>
        <dbReference type="EMBL" id="CAD2220100.1"/>
    </source>
</evidence>
<dbReference type="InterPro" id="IPR051543">
    <property type="entry name" value="Serine_Peptidase_S9A"/>
</dbReference>
<reference evidence="6 7" key="1">
    <citation type="submission" date="2020-08" db="EMBL/GenBank/DDBJ databases">
        <authorList>
            <person name="Newling K."/>
            <person name="Davey J."/>
            <person name="Forrester S."/>
        </authorList>
    </citation>
    <scope>NUCLEOTIDE SEQUENCE [LARGE SCALE GENOMIC DNA]</scope>
    <source>
        <strain evidence="7">Crithidia deanei Carvalho (ATCC PRA-265)</strain>
    </source>
</reference>
<evidence type="ECO:0000256" key="2">
    <source>
        <dbReference type="ARBA" id="ARBA00045448"/>
    </source>
</evidence>
<dbReference type="InterPro" id="IPR001375">
    <property type="entry name" value="Peptidase_S9_cat"/>
</dbReference>
<sequence length="457" mass="52571">MSFVYSSIIQPSKDCVFHFDSKLSAEKAKMCSPEALFTQRQAEQFTPWDYMWPYSMYRDVCISEDGTEIPITICQRRDAFVQEATDFEAQPNSPKHCLIYVYGSYGEVPSMHFQLAPYMWMIRRRWTVAFAHVRGGGELPGWAEQGKGKNKMKTVQDFIACCEHMVDSGYTKPELMVAAGNSAGCVPIAAAMNMRGNTLFGNALLRSPFLDIINTMIDPDLPLSLAEREDWGDPLNNKEDLERLKLYDPYYNINNRVSYPGMFISACLDDDRVPAWNTLKYVAKLRHQRKLKDVDPASQPLITRLRNSGGHYYWGSTSNLCEEIAFLCSQLDLEGAGKILNDMDVMTHMANLTSTGAMDHDDQKKVFMKWDNWEREKIDYHVKLHNLDWEPNFRQAKAEKEPFFWVPSDKELDQKKVDEMFRAKERNMGEQAKSGAKPGNFGVPKGKNLYEEEKRKQ</sequence>
<dbReference type="Pfam" id="PF00326">
    <property type="entry name" value="Peptidase_S9"/>
    <property type="match status" value="1"/>
</dbReference>
<feature type="domain" description="Peptidase S9 prolyl oligopeptidase catalytic" evidence="5">
    <location>
        <begin position="120"/>
        <end position="290"/>
    </location>
</feature>
<evidence type="ECO:0000256" key="1">
    <source>
        <dbReference type="ARBA" id="ARBA00005228"/>
    </source>
</evidence>